<dbReference type="Proteomes" id="UP000199708">
    <property type="component" value="Unassembled WGS sequence"/>
</dbReference>
<gene>
    <name evidence="2" type="ORF">SAMN05421791_10915</name>
</gene>
<feature type="domain" description="N-acetyltransferase" evidence="1">
    <location>
        <begin position="1"/>
        <end position="142"/>
    </location>
</feature>
<dbReference type="EMBL" id="FNCK01000009">
    <property type="protein sequence ID" value="SDG44440.1"/>
    <property type="molecule type" value="Genomic_DNA"/>
</dbReference>
<dbReference type="AlphaFoldDB" id="A0A1G7UCG4"/>
<evidence type="ECO:0000259" key="1">
    <source>
        <dbReference type="PROSITE" id="PS51186"/>
    </source>
</evidence>
<protein>
    <submittedName>
        <fullName evidence="2">Diamine N-acetyltransferase</fullName>
    </submittedName>
</protein>
<organism evidence="2 3">
    <name type="scientific">Facklamia miroungae</name>
    <dbReference type="NCBI Taxonomy" id="120956"/>
    <lineage>
        <taxon>Bacteria</taxon>
        <taxon>Bacillati</taxon>
        <taxon>Bacillota</taxon>
        <taxon>Bacilli</taxon>
        <taxon>Lactobacillales</taxon>
        <taxon>Aerococcaceae</taxon>
        <taxon>Facklamia</taxon>
    </lineage>
</organism>
<dbReference type="InterPro" id="IPR016181">
    <property type="entry name" value="Acyl_CoA_acyltransferase"/>
</dbReference>
<dbReference type="SUPFAM" id="SSF55729">
    <property type="entry name" value="Acyl-CoA N-acyltransferases (Nat)"/>
    <property type="match status" value="1"/>
</dbReference>
<dbReference type="PROSITE" id="PS51186">
    <property type="entry name" value="GNAT"/>
    <property type="match status" value="1"/>
</dbReference>
<keyword evidence="3" id="KW-1185">Reference proteome</keyword>
<keyword evidence="2" id="KW-0808">Transferase</keyword>
<dbReference type="Pfam" id="PF00583">
    <property type="entry name" value="Acetyltransf_1"/>
    <property type="match status" value="1"/>
</dbReference>
<dbReference type="OrthoDB" id="9127144at2"/>
<reference evidence="2 3" key="1">
    <citation type="submission" date="2016-10" db="EMBL/GenBank/DDBJ databases">
        <authorList>
            <person name="de Groot N.N."/>
        </authorList>
    </citation>
    <scope>NUCLEOTIDE SEQUENCE [LARGE SCALE GENOMIC DNA]</scope>
    <source>
        <strain evidence="2 3">ATCC BAA-466</strain>
    </source>
</reference>
<evidence type="ECO:0000313" key="3">
    <source>
        <dbReference type="Proteomes" id="UP000199708"/>
    </source>
</evidence>
<name>A0A1G7UCG4_9LACT</name>
<dbReference type="GO" id="GO:0016747">
    <property type="term" value="F:acyltransferase activity, transferring groups other than amino-acyl groups"/>
    <property type="evidence" value="ECO:0007669"/>
    <property type="project" value="InterPro"/>
</dbReference>
<sequence length="142" mass="16560">MNKNIIFKKSKIIKISLDKNQNKQISSHEKICKGCSLDNVVAYDIFYENNVIGFAMLRKYDSTKWFLWNYAIDKNFQGRGLGEESLQALILLMKREYDATEISTTYLFGNDAAKKLYTKVGFYETEVIEETDCHEVNMLMKL</sequence>
<proteinExistence type="predicted"/>
<dbReference type="Gene3D" id="3.40.630.30">
    <property type="match status" value="1"/>
</dbReference>
<evidence type="ECO:0000313" key="2">
    <source>
        <dbReference type="EMBL" id="SDG44440.1"/>
    </source>
</evidence>
<accession>A0A1G7UCG4</accession>
<dbReference type="CDD" id="cd04301">
    <property type="entry name" value="NAT_SF"/>
    <property type="match status" value="1"/>
</dbReference>
<dbReference type="InterPro" id="IPR000182">
    <property type="entry name" value="GNAT_dom"/>
</dbReference>
<dbReference type="RefSeq" id="WP_090290262.1">
    <property type="nucleotide sequence ID" value="NZ_FNCK01000009.1"/>
</dbReference>